<dbReference type="Proteomes" id="UP000636800">
    <property type="component" value="Unassembled WGS sequence"/>
</dbReference>
<evidence type="ECO:0000313" key="4">
    <source>
        <dbReference type="Proteomes" id="UP000639772"/>
    </source>
</evidence>
<gene>
    <name evidence="2" type="ORF">HPP92_028907</name>
    <name evidence="1" type="ORF">HPP92_028917</name>
</gene>
<evidence type="ECO:0000313" key="3">
    <source>
        <dbReference type="Proteomes" id="UP000636800"/>
    </source>
</evidence>
<evidence type="ECO:0000313" key="1">
    <source>
        <dbReference type="EMBL" id="KAG0446280.1"/>
    </source>
</evidence>
<dbReference type="AlphaFoldDB" id="A0A835P6R1"/>
<sequence length="105" mass="11394">MMDKSHQIPQIGDYMVTQAARPAKDSSQDQLEVRGLISRIKGLCLSHGPTLSGGSRYCSQDRHGGLQLSHPVRNGSGRTGYSHGHCEFACPRSSSLLSNHVVSDF</sequence>
<reference evidence="3 4" key="1">
    <citation type="journal article" date="2020" name="Nat. Food">
        <title>A phased Vanilla planifolia genome enables genetic improvement of flavour and production.</title>
        <authorList>
            <person name="Hasing T."/>
            <person name="Tang H."/>
            <person name="Brym M."/>
            <person name="Khazi F."/>
            <person name="Huang T."/>
            <person name="Chambers A.H."/>
        </authorList>
    </citation>
    <scope>NUCLEOTIDE SEQUENCE [LARGE SCALE GENOMIC DNA]</scope>
    <source>
        <tissue evidence="2">Leaf</tissue>
    </source>
</reference>
<organism evidence="2 3">
    <name type="scientific">Vanilla planifolia</name>
    <name type="common">Vanilla</name>
    <dbReference type="NCBI Taxonomy" id="51239"/>
    <lineage>
        <taxon>Eukaryota</taxon>
        <taxon>Viridiplantae</taxon>
        <taxon>Streptophyta</taxon>
        <taxon>Embryophyta</taxon>
        <taxon>Tracheophyta</taxon>
        <taxon>Spermatophyta</taxon>
        <taxon>Magnoliopsida</taxon>
        <taxon>Liliopsida</taxon>
        <taxon>Asparagales</taxon>
        <taxon>Orchidaceae</taxon>
        <taxon>Vanilloideae</taxon>
        <taxon>Vanilleae</taxon>
        <taxon>Vanilla</taxon>
    </lineage>
</organism>
<evidence type="ECO:0000313" key="2">
    <source>
        <dbReference type="EMBL" id="KAG0446282.1"/>
    </source>
</evidence>
<proteinExistence type="predicted"/>
<comment type="caution">
    <text evidence="2">The sequence shown here is derived from an EMBL/GenBank/DDBJ whole genome shotgun (WGS) entry which is preliminary data.</text>
</comment>
<dbReference type="EMBL" id="JADCNM010000594">
    <property type="protein sequence ID" value="KAG0446280.1"/>
    <property type="molecule type" value="Genomic_DNA"/>
</dbReference>
<dbReference type="Proteomes" id="UP000639772">
    <property type="component" value="Unassembled WGS sequence"/>
</dbReference>
<name>A0A835P6R1_VANPL</name>
<protein>
    <submittedName>
        <fullName evidence="2">Uncharacterized protein</fullName>
    </submittedName>
</protein>
<dbReference type="EMBL" id="JADCNL010000593">
    <property type="protein sequence ID" value="KAG0446282.1"/>
    <property type="molecule type" value="Genomic_DNA"/>
</dbReference>
<accession>A0A835P6R1</accession>
<keyword evidence="3" id="KW-1185">Reference proteome</keyword>